<protein>
    <recommendedName>
        <fullName evidence="6">Carboxypeptidase</fullName>
        <ecNumber evidence="6">3.4.16.-</ecNumber>
    </recommendedName>
</protein>
<comment type="caution">
    <text evidence="7">The sequence shown here is derived from an EMBL/GenBank/DDBJ whole genome shotgun (WGS) entry which is preliminary data.</text>
</comment>
<dbReference type="InterPro" id="IPR018202">
    <property type="entry name" value="Ser_caboxypep_ser_AS"/>
</dbReference>
<sequence>MGLSVPSRTETVAHANELVSSSTGLLFELGPCRITNDGLNTTYNPHSWNEHANVIFLDQPVNVGYSYSSDGSTVSTSPVAGQDVHAFLELFISRFEKYADLPFHLVAESYGGTYGPNIASIIHRKNQALAFAPTPGLRPINLASLILANGLTDPYFQLPSIVDYACEGPYPVYSDPEGPECKSLRTKVPTCQRMVKACYDFSSRLTCVPAAVYCYAQIFRPIQQTGVNPYDVRKTCDPSEDGDMCYREMGWIDIWMNDPTIKAELGVDPTREFESCSEKVNEAFWLQGDGMHNSAARLPELINNDIRLLIYAGHADAACNFMGNERWLSELDHKFHKEFAASKSTQWIIIGSGRVAGEVRSAGGGGFGAGNATFVNIHEAGFVHDINDMERGY</sequence>
<dbReference type="SUPFAM" id="SSF53474">
    <property type="entry name" value="alpha/beta-Hydrolases"/>
    <property type="match status" value="1"/>
</dbReference>
<evidence type="ECO:0000256" key="5">
    <source>
        <dbReference type="ARBA" id="ARBA00023180"/>
    </source>
</evidence>
<reference evidence="7 8" key="1">
    <citation type="submission" date="2019-02" db="EMBL/GenBank/DDBJ databases">
        <title>Genome sequencing of the rare red list fungi Hericium alpestre (H. flagellum).</title>
        <authorList>
            <person name="Buettner E."/>
            <person name="Kellner H."/>
        </authorList>
    </citation>
    <scope>NUCLEOTIDE SEQUENCE [LARGE SCALE GENOMIC DNA]</scope>
    <source>
        <strain evidence="7 8">DSM 108284</strain>
    </source>
</reference>
<proteinExistence type="inferred from homology"/>
<dbReference type="GO" id="GO:0004185">
    <property type="term" value="F:serine-type carboxypeptidase activity"/>
    <property type="evidence" value="ECO:0007669"/>
    <property type="project" value="UniProtKB-UniRule"/>
</dbReference>
<dbReference type="Pfam" id="PF00450">
    <property type="entry name" value="Peptidase_S10"/>
    <property type="match status" value="1"/>
</dbReference>
<dbReference type="EC" id="3.4.16.-" evidence="6"/>
<dbReference type="GO" id="GO:0006508">
    <property type="term" value="P:proteolysis"/>
    <property type="evidence" value="ECO:0007669"/>
    <property type="project" value="UniProtKB-KW"/>
</dbReference>
<evidence type="ECO:0000256" key="4">
    <source>
        <dbReference type="ARBA" id="ARBA00022801"/>
    </source>
</evidence>
<dbReference type="InterPro" id="IPR001563">
    <property type="entry name" value="Peptidase_S10"/>
</dbReference>
<keyword evidence="3 6" id="KW-0645">Protease</keyword>
<name>A0A4Y9ZSR8_9AGAM</name>
<keyword evidence="8" id="KW-1185">Reference proteome</keyword>
<organism evidence="7 8">
    <name type="scientific">Hericium alpestre</name>
    <dbReference type="NCBI Taxonomy" id="135208"/>
    <lineage>
        <taxon>Eukaryota</taxon>
        <taxon>Fungi</taxon>
        <taxon>Dikarya</taxon>
        <taxon>Basidiomycota</taxon>
        <taxon>Agaricomycotina</taxon>
        <taxon>Agaricomycetes</taxon>
        <taxon>Russulales</taxon>
        <taxon>Hericiaceae</taxon>
        <taxon>Hericium</taxon>
    </lineage>
</organism>
<keyword evidence="2 6" id="KW-0121">Carboxypeptidase</keyword>
<gene>
    <name evidence="7" type="ORF">EWM64_g7153</name>
</gene>
<dbReference type="PANTHER" id="PTHR11802">
    <property type="entry name" value="SERINE PROTEASE FAMILY S10 SERINE CARBOXYPEPTIDASE"/>
    <property type="match status" value="1"/>
</dbReference>
<evidence type="ECO:0000256" key="1">
    <source>
        <dbReference type="ARBA" id="ARBA00009431"/>
    </source>
</evidence>
<dbReference type="EMBL" id="SFCI01001067">
    <property type="protein sequence ID" value="TFY76861.1"/>
    <property type="molecule type" value="Genomic_DNA"/>
</dbReference>
<dbReference type="PROSITE" id="PS00131">
    <property type="entry name" value="CARBOXYPEPT_SER_SER"/>
    <property type="match status" value="1"/>
</dbReference>
<keyword evidence="4 6" id="KW-0378">Hydrolase</keyword>
<dbReference type="PANTHER" id="PTHR11802:SF452">
    <property type="entry name" value="CARBOXYPEPTIDASE"/>
    <property type="match status" value="1"/>
</dbReference>
<dbReference type="Gene3D" id="3.40.50.1820">
    <property type="entry name" value="alpha/beta hydrolase"/>
    <property type="match status" value="1"/>
</dbReference>
<dbReference type="PRINTS" id="PR00724">
    <property type="entry name" value="CRBOXYPTASEC"/>
</dbReference>
<dbReference type="AlphaFoldDB" id="A0A4Y9ZSR8"/>
<evidence type="ECO:0000313" key="8">
    <source>
        <dbReference type="Proteomes" id="UP000298061"/>
    </source>
</evidence>
<evidence type="ECO:0000256" key="6">
    <source>
        <dbReference type="RuleBase" id="RU361156"/>
    </source>
</evidence>
<evidence type="ECO:0000313" key="7">
    <source>
        <dbReference type="EMBL" id="TFY76861.1"/>
    </source>
</evidence>
<keyword evidence="5" id="KW-0325">Glycoprotein</keyword>
<dbReference type="GO" id="GO:0000324">
    <property type="term" value="C:fungal-type vacuole"/>
    <property type="evidence" value="ECO:0007669"/>
    <property type="project" value="TreeGrafter"/>
</dbReference>
<dbReference type="InterPro" id="IPR029058">
    <property type="entry name" value="AB_hydrolase_fold"/>
</dbReference>
<comment type="similarity">
    <text evidence="1 6">Belongs to the peptidase S10 family.</text>
</comment>
<evidence type="ECO:0000256" key="2">
    <source>
        <dbReference type="ARBA" id="ARBA00022645"/>
    </source>
</evidence>
<dbReference type="Gene3D" id="1.10.287.410">
    <property type="match status" value="1"/>
</dbReference>
<accession>A0A4Y9ZSR8</accession>
<dbReference type="OrthoDB" id="443318at2759"/>
<dbReference type="STRING" id="135208.A0A4Y9ZSR8"/>
<evidence type="ECO:0000256" key="3">
    <source>
        <dbReference type="ARBA" id="ARBA00022670"/>
    </source>
</evidence>
<dbReference type="Proteomes" id="UP000298061">
    <property type="component" value="Unassembled WGS sequence"/>
</dbReference>